<feature type="compositionally biased region" description="Low complexity" evidence="1">
    <location>
        <begin position="368"/>
        <end position="385"/>
    </location>
</feature>
<feature type="compositionally biased region" description="Basic and acidic residues" evidence="1">
    <location>
        <begin position="301"/>
        <end position="325"/>
    </location>
</feature>
<feature type="compositionally biased region" description="Basic and acidic residues" evidence="1">
    <location>
        <begin position="51"/>
        <end position="60"/>
    </location>
</feature>
<keyword evidence="3" id="KW-1185">Reference proteome</keyword>
<dbReference type="AlphaFoldDB" id="A0A2G8KXF2"/>
<evidence type="ECO:0000313" key="3">
    <source>
        <dbReference type="Proteomes" id="UP000230750"/>
    </source>
</evidence>
<feature type="compositionally biased region" description="Acidic residues" evidence="1">
    <location>
        <begin position="281"/>
        <end position="290"/>
    </location>
</feature>
<feature type="compositionally biased region" description="Polar residues" evidence="1">
    <location>
        <begin position="190"/>
        <end position="202"/>
    </location>
</feature>
<feature type="compositionally biased region" description="Low complexity" evidence="1">
    <location>
        <begin position="349"/>
        <end position="360"/>
    </location>
</feature>
<reference evidence="2 3" key="1">
    <citation type="journal article" date="2017" name="PLoS Biol.">
        <title>The sea cucumber genome provides insights into morphological evolution and visceral regeneration.</title>
        <authorList>
            <person name="Zhang X."/>
            <person name="Sun L."/>
            <person name="Yuan J."/>
            <person name="Sun Y."/>
            <person name="Gao Y."/>
            <person name="Zhang L."/>
            <person name="Li S."/>
            <person name="Dai H."/>
            <person name="Hamel J.F."/>
            <person name="Liu C."/>
            <person name="Yu Y."/>
            <person name="Liu S."/>
            <person name="Lin W."/>
            <person name="Guo K."/>
            <person name="Jin S."/>
            <person name="Xu P."/>
            <person name="Storey K.B."/>
            <person name="Huan P."/>
            <person name="Zhang T."/>
            <person name="Zhou Y."/>
            <person name="Zhang J."/>
            <person name="Lin C."/>
            <person name="Li X."/>
            <person name="Xing L."/>
            <person name="Huo D."/>
            <person name="Sun M."/>
            <person name="Wang L."/>
            <person name="Mercier A."/>
            <person name="Li F."/>
            <person name="Yang H."/>
            <person name="Xiang J."/>
        </authorList>
    </citation>
    <scope>NUCLEOTIDE SEQUENCE [LARGE SCALE GENOMIC DNA]</scope>
    <source>
        <strain evidence="2">Shaxun</strain>
        <tissue evidence="2">Muscle</tissue>
    </source>
</reference>
<accession>A0A2G8KXF2</accession>
<evidence type="ECO:0000256" key="1">
    <source>
        <dbReference type="SAM" id="MobiDB-lite"/>
    </source>
</evidence>
<gene>
    <name evidence="2" type="ORF">BSL78_10532</name>
</gene>
<feature type="compositionally biased region" description="Basic residues" evidence="1">
    <location>
        <begin position="61"/>
        <end position="70"/>
    </location>
</feature>
<feature type="compositionally biased region" description="Basic and acidic residues" evidence="1">
    <location>
        <begin position="87"/>
        <end position="99"/>
    </location>
</feature>
<proteinExistence type="predicted"/>
<sequence length="445" mass="48680">MDNSKQQLLMIPDRAGVKKYLRAGSKRTTKVRAFHISYDKINQRSPPRTAKGTEHGGKKVDTRKRSKAAKSRSGTSKSQVLTTSHPPNHDTSHQDEVVTKDLQTISGRQSAQNSSDCENISPKTNSRVGNLTRSFRKSAHEKTESVRENSYDNSVVTSDDEIHPAKVLPTKKKSRQGDSIKRGKPASIHPSPSGTKAVSVLSNDADAAQAALSSPLVRSRRRRTTQSEVENESGLPEQVPNGASAEIVGNSASRTSVHPQRGDQDPSESEDENVRSGRDDYSDEDRDVDTEAGTVILPIKDTSEVHLRRLEGMSPLDLRDRDRSGIIRSRLHSESGVIDSLGRDEVENKSVNSSRSSSKSGGRRSRSVRSTGKTKTMNKTTGKPTKLSRTSKEQITESDEEAFQTSSVSEVADPDAGDLSRRETSQTINKIGNAEKSIGKESEQQ</sequence>
<comment type="caution">
    <text evidence="2">The sequence shown here is derived from an EMBL/GenBank/DDBJ whole genome shotgun (WGS) entry which is preliminary data.</text>
</comment>
<dbReference type="Proteomes" id="UP000230750">
    <property type="component" value="Unassembled WGS sequence"/>
</dbReference>
<feature type="region of interest" description="Disordered" evidence="1">
    <location>
        <begin position="34"/>
        <end position="445"/>
    </location>
</feature>
<dbReference type="EMBL" id="MRZV01000323">
    <property type="protein sequence ID" value="PIK52590.1"/>
    <property type="molecule type" value="Genomic_DNA"/>
</dbReference>
<dbReference type="OrthoDB" id="10681559at2759"/>
<feature type="compositionally biased region" description="Basic and acidic residues" evidence="1">
    <location>
        <begin position="138"/>
        <end position="150"/>
    </location>
</feature>
<evidence type="ECO:0000313" key="2">
    <source>
        <dbReference type="EMBL" id="PIK52590.1"/>
    </source>
</evidence>
<organism evidence="2 3">
    <name type="scientific">Stichopus japonicus</name>
    <name type="common">Sea cucumber</name>
    <dbReference type="NCBI Taxonomy" id="307972"/>
    <lineage>
        <taxon>Eukaryota</taxon>
        <taxon>Metazoa</taxon>
        <taxon>Echinodermata</taxon>
        <taxon>Eleutherozoa</taxon>
        <taxon>Echinozoa</taxon>
        <taxon>Holothuroidea</taxon>
        <taxon>Aspidochirotacea</taxon>
        <taxon>Aspidochirotida</taxon>
        <taxon>Stichopodidae</taxon>
        <taxon>Apostichopus</taxon>
    </lineage>
</organism>
<name>A0A2G8KXF2_STIJA</name>
<protein>
    <submittedName>
        <fullName evidence="2">Uncharacterized protein</fullName>
    </submittedName>
</protein>
<feature type="compositionally biased region" description="Polar residues" evidence="1">
    <location>
        <begin position="72"/>
        <end position="86"/>
    </location>
</feature>
<feature type="compositionally biased region" description="Polar residues" evidence="1">
    <location>
        <begin position="101"/>
        <end position="133"/>
    </location>
</feature>